<organism evidence="1 2">
    <name type="scientific">Methanobrevibacter olleyae</name>
    <dbReference type="NCBI Taxonomy" id="294671"/>
    <lineage>
        <taxon>Archaea</taxon>
        <taxon>Methanobacteriati</taxon>
        <taxon>Methanobacteriota</taxon>
        <taxon>Methanomada group</taxon>
        <taxon>Methanobacteria</taxon>
        <taxon>Methanobacteriales</taxon>
        <taxon>Methanobacteriaceae</taxon>
        <taxon>Methanobrevibacter</taxon>
    </lineage>
</organism>
<comment type="caution">
    <text evidence="1">The sequence shown here is derived from an EMBL/GenBank/DDBJ whole genome shotgun (WGS) entry which is preliminary data.</text>
</comment>
<gene>
    <name evidence="1" type="ORF">E7Z75_01150</name>
</gene>
<protein>
    <recommendedName>
        <fullName evidence="3">Phosphorylcholine metabolism protein LicD</fullName>
    </recommendedName>
</protein>
<name>A0A8T3VUW8_METOL</name>
<evidence type="ECO:0008006" key="3">
    <source>
        <dbReference type="Google" id="ProtNLM"/>
    </source>
</evidence>
<reference evidence="1" key="1">
    <citation type="submission" date="2019-04" db="EMBL/GenBank/DDBJ databases">
        <title>Evolution of Biomass-Degrading Anaerobic Consortia Revealed by Metagenomics.</title>
        <authorList>
            <person name="Peng X."/>
        </authorList>
    </citation>
    <scope>NUCLEOTIDE SEQUENCE</scope>
    <source>
        <strain evidence="1">SIG14</strain>
    </source>
</reference>
<dbReference type="AlphaFoldDB" id="A0A8T3VUW8"/>
<accession>A0A8T3VUW8</accession>
<dbReference type="Proteomes" id="UP000732619">
    <property type="component" value="Unassembled WGS sequence"/>
</dbReference>
<evidence type="ECO:0000313" key="1">
    <source>
        <dbReference type="EMBL" id="MBE6511745.1"/>
    </source>
</evidence>
<proteinExistence type="predicted"/>
<sequence>MKTKQEIQLELLQEVDEICSQNNLNYIFVGISALNAYLNHTIKKDNRIVSLAMTQGDIDRFCEIVEKENRKDRYIEGIFNNPNYLPLYVTYGNENTAEFHMIARNKNKHHGINIRIYPIRKTVALDGKRIIGYTPRLSKEKKAREFMNKTIENKKFWFVKGGLKAINGAYELTGGSKRYYNKLKSNTFIDKWEDIQNYSRVAFINKGIETHILKEIGRLEFDGISLCVPKDIDAYFIEIYGEDFKERKIIPKGQNMRVILDTEVSYKEIMGEVGDLIKEAKATREEVMWGRLKAYNEKIAIDNVWKLVQMTDRQIFLEDMFKEKTDELLKYDLNNELELEELYEELSPAISSLRTYSKVGMTFSIDPKTDDLIERVLMKRGDKKLVDEIKRIGKKEYFVE</sequence>
<evidence type="ECO:0000313" key="2">
    <source>
        <dbReference type="Proteomes" id="UP000732619"/>
    </source>
</evidence>
<dbReference type="EMBL" id="SUTG01000003">
    <property type="protein sequence ID" value="MBE6511745.1"/>
    <property type="molecule type" value="Genomic_DNA"/>
</dbReference>